<dbReference type="InParanoid" id="A0A0D2A795"/>
<evidence type="ECO:0000256" key="3">
    <source>
        <dbReference type="ARBA" id="ARBA00022670"/>
    </source>
</evidence>
<evidence type="ECO:0000256" key="4">
    <source>
        <dbReference type="ARBA" id="ARBA00022692"/>
    </source>
</evidence>
<dbReference type="PANTHER" id="PTHR46041">
    <property type="entry name" value="MITOCHONDRIAL INNER MEMBRANE PROTEASE SUBUNIT 2"/>
    <property type="match status" value="1"/>
</dbReference>
<dbReference type="PANTHER" id="PTHR46041:SF2">
    <property type="entry name" value="MITOCHONDRIAL INNER MEMBRANE PROTEASE SUBUNIT 2"/>
    <property type="match status" value="1"/>
</dbReference>
<dbReference type="Pfam" id="PF10502">
    <property type="entry name" value="Peptidase_S26"/>
    <property type="match status" value="1"/>
</dbReference>
<evidence type="ECO:0000256" key="6">
    <source>
        <dbReference type="ARBA" id="ARBA00022801"/>
    </source>
</evidence>
<evidence type="ECO:0000256" key="8">
    <source>
        <dbReference type="ARBA" id="ARBA00023128"/>
    </source>
</evidence>
<dbReference type="InterPro" id="IPR036286">
    <property type="entry name" value="LexA/Signal_pep-like_sf"/>
</dbReference>
<keyword evidence="6 11" id="KW-0378">Hydrolase</keyword>
<dbReference type="FunCoup" id="A0A0D2A795">
    <property type="interactions" value="355"/>
</dbReference>
<dbReference type="GO" id="GO:0006627">
    <property type="term" value="P:protein processing involved in protein targeting to mitochondrion"/>
    <property type="evidence" value="ECO:0007669"/>
    <property type="project" value="InterPro"/>
</dbReference>
<dbReference type="EC" id="3.4.21.-" evidence="11"/>
<protein>
    <recommendedName>
        <fullName evidence="11">Mitochondrial inner membrane protease subunit</fullName>
        <ecNumber evidence="11">3.4.21.-</ecNumber>
    </recommendedName>
</protein>
<dbReference type="InterPro" id="IPR000223">
    <property type="entry name" value="Pept_S26A_signal_pept_1"/>
</dbReference>
<dbReference type="AlphaFoldDB" id="A0A0D2A795"/>
<evidence type="ECO:0000256" key="9">
    <source>
        <dbReference type="ARBA" id="ARBA00023136"/>
    </source>
</evidence>
<keyword evidence="4" id="KW-0812">Transmembrane</keyword>
<dbReference type="CDD" id="cd06530">
    <property type="entry name" value="S26_SPase_I"/>
    <property type="match status" value="1"/>
</dbReference>
<dbReference type="STRING" id="253628.A0A0D2A795"/>
<dbReference type="EMBL" id="KN847548">
    <property type="protein sequence ID" value="KIW02608.1"/>
    <property type="molecule type" value="Genomic_DNA"/>
</dbReference>
<keyword evidence="9" id="KW-0472">Membrane</keyword>
<evidence type="ECO:0000259" key="13">
    <source>
        <dbReference type="Pfam" id="PF10502"/>
    </source>
</evidence>
<dbReference type="GeneID" id="27314029"/>
<keyword evidence="8 11" id="KW-0496">Mitochondrion</keyword>
<dbReference type="GO" id="GO:0006465">
    <property type="term" value="P:signal peptide processing"/>
    <property type="evidence" value="ECO:0007669"/>
    <property type="project" value="InterPro"/>
</dbReference>
<keyword evidence="12" id="KW-0732">Signal</keyword>
<keyword evidence="5 11" id="KW-0999">Mitochondrion inner membrane</keyword>
<evidence type="ECO:0000256" key="5">
    <source>
        <dbReference type="ARBA" id="ARBA00022792"/>
    </source>
</evidence>
<keyword evidence="7" id="KW-1133">Transmembrane helix</keyword>
<evidence type="ECO:0000313" key="15">
    <source>
        <dbReference type="Proteomes" id="UP000053259"/>
    </source>
</evidence>
<evidence type="ECO:0000256" key="12">
    <source>
        <dbReference type="SAM" id="SignalP"/>
    </source>
</evidence>
<evidence type="ECO:0000313" key="14">
    <source>
        <dbReference type="EMBL" id="KIW02608.1"/>
    </source>
</evidence>
<evidence type="ECO:0000256" key="10">
    <source>
        <dbReference type="PIRSR" id="PIRSR600223-1"/>
    </source>
</evidence>
<feature type="domain" description="Peptidase S26" evidence="13">
    <location>
        <begin position="9"/>
        <end position="170"/>
    </location>
</feature>
<name>A0A0D2A795_9PEZI</name>
<evidence type="ECO:0000256" key="2">
    <source>
        <dbReference type="ARBA" id="ARBA00007066"/>
    </source>
</evidence>
<sequence length="203" mass="22517">MSFHTALRWFLVPTTTLLTIDFLGKSFARVQWVSGCSMAPTISPDFLETGERDLVLVFRHSLAGSAIANLRRGDIVTMIKPHEPQSELVKRVVALPGDLVMRDVRRVGKQEVEGGKHSEELGLRPLPPIVRVPTGAVWMEGDEWRKSRDSNDFGPISQSLITGRVWGVLWPPHRFGPFPASAPDSRTQVVEGLPPSISTLDFV</sequence>
<dbReference type="SUPFAM" id="SSF51306">
    <property type="entry name" value="LexA/Signal peptidase"/>
    <property type="match status" value="1"/>
</dbReference>
<dbReference type="Proteomes" id="UP000053259">
    <property type="component" value="Unassembled WGS sequence"/>
</dbReference>
<gene>
    <name evidence="14" type="ORF">PV09_06056</name>
</gene>
<dbReference type="GO" id="GO:0042720">
    <property type="term" value="C:mitochondrial inner membrane peptidase complex"/>
    <property type="evidence" value="ECO:0007669"/>
    <property type="project" value="InterPro"/>
</dbReference>
<feature type="active site" evidence="10">
    <location>
        <position position="37"/>
    </location>
</feature>
<dbReference type="PRINTS" id="PR00727">
    <property type="entry name" value="LEADERPTASE"/>
</dbReference>
<feature type="chain" id="PRO_5002238282" description="Mitochondrial inner membrane protease subunit" evidence="12">
    <location>
        <begin position="20"/>
        <end position="203"/>
    </location>
</feature>
<feature type="signal peptide" evidence="12">
    <location>
        <begin position="1"/>
        <end position="19"/>
    </location>
</feature>
<comment type="subcellular location">
    <subcellularLocation>
        <location evidence="1">Mitochondrion inner membrane</location>
        <topology evidence="1">Single-pass membrane protein</topology>
    </subcellularLocation>
</comment>
<accession>A0A0D2A795</accession>
<evidence type="ECO:0000256" key="1">
    <source>
        <dbReference type="ARBA" id="ARBA00004434"/>
    </source>
</evidence>
<proteinExistence type="inferred from homology"/>
<reference evidence="14 15" key="1">
    <citation type="submission" date="2015-01" db="EMBL/GenBank/DDBJ databases">
        <title>The Genome Sequence of Ochroconis gallopava CBS43764.</title>
        <authorList>
            <consortium name="The Broad Institute Genomics Platform"/>
            <person name="Cuomo C."/>
            <person name="de Hoog S."/>
            <person name="Gorbushina A."/>
            <person name="Stielow B."/>
            <person name="Teixiera M."/>
            <person name="Abouelleil A."/>
            <person name="Chapman S.B."/>
            <person name="Priest M."/>
            <person name="Young S.K."/>
            <person name="Wortman J."/>
            <person name="Nusbaum C."/>
            <person name="Birren B."/>
        </authorList>
    </citation>
    <scope>NUCLEOTIDE SEQUENCE [LARGE SCALE GENOMIC DNA]</scope>
    <source>
        <strain evidence="14 15">CBS 43764</strain>
    </source>
</reference>
<evidence type="ECO:0000256" key="11">
    <source>
        <dbReference type="RuleBase" id="RU362041"/>
    </source>
</evidence>
<comment type="similarity">
    <text evidence="2">Belongs to the peptidase S26 family. IMP2 subfamily.</text>
</comment>
<organism evidence="14 15">
    <name type="scientific">Verruconis gallopava</name>
    <dbReference type="NCBI Taxonomy" id="253628"/>
    <lineage>
        <taxon>Eukaryota</taxon>
        <taxon>Fungi</taxon>
        <taxon>Dikarya</taxon>
        <taxon>Ascomycota</taxon>
        <taxon>Pezizomycotina</taxon>
        <taxon>Dothideomycetes</taxon>
        <taxon>Pleosporomycetidae</taxon>
        <taxon>Venturiales</taxon>
        <taxon>Sympoventuriaceae</taxon>
        <taxon>Verruconis</taxon>
    </lineage>
</organism>
<evidence type="ECO:0000256" key="7">
    <source>
        <dbReference type="ARBA" id="ARBA00022989"/>
    </source>
</evidence>
<dbReference type="GO" id="GO:0004252">
    <property type="term" value="F:serine-type endopeptidase activity"/>
    <property type="evidence" value="ECO:0007669"/>
    <property type="project" value="InterPro"/>
</dbReference>
<dbReference type="RefSeq" id="XP_016212477.1">
    <property type="nucleotide sequence ID" value="XM_016359641.1"/>
</dbReference>
<keyword evidence="3 11" id="KW-0645">Protease</keyword>
<feature type="active site" evidence="10">
    <location>
        <position position="90"/>
    </location>
</feature>
<dbReference type="OrthoDB" id="9996127at2759"/>
<keyword evidence="15" id="KW-1185">Reference proteome</keyword>
<dbReference type="InterPro" id="IPR019533">
    <property type="entry name" value="Peptidase_S26"/>
</dbReference>
<dbReference type="Gene3D" id="2.10.109.10">
    <property type="entry name" value="Umud Fragment, subunit A"/>
    <property type="match status" value="1"/>
</dbReference>
<dbReference type="HOGENOM" id="CLU_028723_4_1_1"/>
<dbReference type="NCBIfam" id="TIGR02227">
    <property type="entry name" value="sigpep_I_bact"/>
    <property type="match status" value="1"/>
</dbReference>
<dbReference type="InterPro" id="IPR037730">
    <property type="entry name" value="IMP2"/>
</dbReference>
<dbReference type="VEuPathDB" id="FungiDB:PV09_06056"/>